<keyword evidence="4" id="KW-0233">DNA recombination</keyword>
<name>A0ABX4WBA7_VIBDI</name>
<dbReference type="PANTHER" id="PTHR30349">
    <property type="entry name" value="PHAGE INTEGRASE-RELATED"/>
    <property type="match status" value="1"/>
</dbReference>
<gene>
    <name evidence="8" type="ORF">C1O25_13810</name>
</gene>
<comment type="caution">
    <text evidence="8">The sequence shown here is derived from an EMBL/GenBank/DDBJ whole genome shotgun (WGS) entry which is preliminary data.</text>
</comment>
<protein>
    <submittedName>
        <fullName evidence="8">Integrase</fullName>
    </submittedName>
</protein>
<sequence length="373" mass="42996">MATNMEVVTITHLPVFWDRSGRIMPAETAYLRDKIESGFWSSVHTVRSNTNSIAQFSSFLEEQEIPLKDVQIKHLVRWRNSLATKFGYERVSNRTLNVRLRAIVGFIEWALSNNYIQDSFWGVRVEKLIRTGQLNFNQKQQAQRIRTIRLLLTESTCRDPLPTMEDIERFSKKLPKSFRPMMALMLGTGMRISEVLSAPMSAFPSYASVLKDPNRMYSIRLDSRVMTIKNNKTRTVFIPGRLFLTIYDQVSPSLYAGNQSLFFANENHQAWTPSTIQKSFKRASNLAGLRYSITPHTLRHVFATGTLEQWQESGFSSEMACLIWLQKQLGHSHVSTTANIYINMTSELHAHDHNVLQQYEQELSAMMTEVTDE</sequence>
<evidence type="ECO:0000256" key="2">
    <source>
        <dbReference type="ARBA" id="ARBA00022908"/>
    </source>
</evidence>
<dbReference type="EMBL" id="POSM01000019">
    <property type="protein sequence ID" value="PNI00101.1"/>
    <property type="molecule type" value="Genomic_DNA"/>
</dbReference>
<organism evidence="8 9">
    <name type="scientific">Vibrio diazotrophicus</name>
    <dbReference type="NCBI Taxonomy" id="685"/>
    <lineage>
        <taxon>Bacteria</taxon>
        <taxon>Pseudomonadati</taxon>
        <taxon>Pseudomonadota</taxon>
        <taxon>Gammaproteobacteria</taxon>
        <taxon>Vibrionales</taxon>
        <taxon>Vibrionaceae</taxon>
        <taxon>Vibrio</taxon>
    </lineage>
</organism>
<dbReference type="InterPro" id="IPR011010">
    <property type="entry name" value="DNA_brk_join_enz"/>
</dbReference>
<evidence type="ECO:0000256" key="1">
    <source>
        <dbReference type="ARBA" id="ARBA00008857"/>
    </source>
</evidence>
<evidence type="ECO:0000259" key="7">
    <source>
        <dbReference type="PROSITE" id="PS51900"/>
    </source>
</evidence>
<dbReference type="InterPro" id="IPR044068">
    <property type="entry name" value="CB"/>
</dbReference>
<dbReference type="Proteomes" id="UP000236547">
    <property type="component" value="Unassembled WGS sequence"/>
</dbReference>
<dbReference type="Gene3D" id="1.10.443.10">
    <property type="entry name" value="Intergrase catalytic core"/>
    <property type="match status" value="1"/>
</dbReference>
<reference evidence="8 9" key="1">
    <citation type="submission" date="2018-01" db="EMBL/GenBank/DDBJ databases">
        <title>Draft genome sequences of six Vibrio diazotrophicus strains isolated from deep-sea sediments of the Baltic Sea.</title>
        <authorList>
            <person name="Castillo D."/>
            <person name="Vandieken V."/>
            <person name="Chiang O."/>
            <person name="Middelboe M."/>
        </authorList>
    </citation>
    <scope>NUCLEOTIDE SEQUENCE [LARGE SCALE GENOMIC DNA]</scope>
    <source>
        <strain evidence="8 9">65.10M</strain>
    </source>
</reference>
<keyword evidence="2" id="KW-0229">DNA integration</keyword>
<dbReference type="InterPro" id="IPR050090">
    <property type="entry name" value="Tyrosine_recombinase_XerCD"/>
</dbReference>
<comment type="similarity">
    <text evidence="1">Belongs to the 'phage' integrase family.</text>
</comment>
<dbReference type="PROSITE" id="PS51898">
    <property type="entry name" value="TYR_RECOMBINASE"/>
    <property type="match status" value="1"/>
</dbReference>
<accession>A0ABX4WBA7</accession>
<proteinExistence type="inferred from homology"/>
<keyword evidence="9" id="KW-1185">Reference proteome</keyword>
<feature type="domain" description="Core-binding (CB)" evidence="7">
    <location>
        <begin position="30"/>
        <end position="111"/>
    </location>
</feature>
<keyword evidence="3 5" id="KW-0238">DNA-binding</keyword>
<evidence type="ECO:0000313" key="8">
    <source>
        <dbReference type="EMBL" id="PNI00101.1"/>
    </source>
</evidence>
<dbReference type="SUPFAM" id="SSF56349">
    <property type="entry name" value="DNA breaking-rejoining enzymes"/>
    <property type="match status" value="1"/>
</dbReference>
<feature type="domain" description="Tyr recombinase" evidence="6">
    <location>
        <begin position="157"/>
        <end position="354"/>
    </location>
</feature>
<evidence type="ECO:0000256" key="4">
    <source>
        <dbReference type="ARBA" id="ARBA00023172"/>
    </source>
</evidence>
<evidence type="ECO:0000256" key="5">
    <source>
        <dbReference type="PROSITE-ProRule" id="PRU01248"/>
    </source>
</evidence>
<dbReference type="InterPro" id="IPR002104">
    <property type="entry name" value="Integrase_catalytic"/>
</dbReference>
<dbReference type="InterPro" id="IPR013762">
    <property type="entry name" value="Integrase-like_cat_sf"/>
</dbReference>
<dbReference type="InterPro" id="IPR010998">
    <property type="entry name" value="Integrase_recombinase_N"/>
</dbReference>
<dbReference type="PROSITE" id="PS51900">
    <property type="entry name" value="CB"/>
    <property type="match status" value="1"/>
</dbReference>
<evidence type="ECO:0000313" key="9">
    <source>
        <dbReference type="Proteomes" id="UP000236547"/>
    </source>
</evidence>
<dbReference type="Gene3D" id="1.10.150.130">
    <property type="match status" value="1"/>
</dbReference>
<dbReference type="CDD" id="cd00397">
    <property type="entry name" value="DNA_BRE_C"/>
    <property type="match status" value="1"/>
</dbReference>
<dbReference type="Pfam" id="PF00589">
    <property type="entry name" value="Phage_integrase"/>
    <property type="match status" value="1"/>
</dbReference>
<evidence type="ECO:0000259" key="6">
    <source>
        <dbReference type="PROSITE" id="PS51898"/>
    </source>
</evidence>
<evidence type="ECO:0000256" key="3">
    <source>
        <dbReference type="ARBA" id="ARBA00023125"/>
    </source>
</evidence>
<dbReference type="PANTHER" id="PTHR30349:SF64">
    <property type="entry name" value="PROPHAGE INTEGRASE INTD-RELATED"/>
    <property type="match status" value="1"/>
</dbReference>